<dbReference type="PANTHER" id="PTHR48100:SF1">
    <property type="entry name" value="HISTIDINE PHOSPHATASE FAMILY PROTEIN-RELATED"/>
    <property type="match status" value="1"/>
</dbReference>
<dbReference type="SUPFAM" id="SSF53254">
    <property type="entry name" value="Phosphoglycerate mutase-like"/>
    <property type="match status" value="1"/>
</dbReference>
<evidence type="ECO:0008006" key="2">
    <source>
        <dbReference type="Google" id="ProtNLM"/>
    </source>
</evidence>
<gene>
    <name evidence="1" type="ORF">LSP00402_LOCUS3178</name>
</gene>
<protein>
    <recommendedName>
        <fullName evidence="2">Phosphoglycerate mutase</fullName>
    </recommendedName>
</protein>
<accession>A0A7S2X775</accession>
<dbReference type="InterPro" id="IPR029033">
    <property type="entry name" value="His_PPase_superfam"/>
</dbReference>
<dbReference type="InterPro" id="IPR050275">
    <property type="entry name" value="PGM_Phosphatase"/>
</dbReference>
<dbReference type="CDD" id="cd07067">
    <property type="entry name" value="HP_PGM_like"/>
    <property type="match status" value="1"/>
</dbReference>
<name>A0A7S2X775_9EUKA</name>
<sequence length="249" mass="28310">MQPASVVRMKATKYVPGSGMKVPEGAKVFMFTRHGQGYHNLDENEKKYAFCEVYYAETGHCKDVPEFLLDPGLTELGVEQTKALEKFTSKCDVQPEVVIVSPLRRTIQTALNTFSHLVDGKNKMKVPFVAKTNSREKTGRNMWDKRRKLSEIKKDFPMIDYSDIKSEEDDLWTSKRETAEQVAVRARKLMVELGSRKEKVIAICSHSGLLKQLFGQVLDHDEKDWATTFSTGEMRIACVQSSQWPPAEA</sequence>
<evidence type="ECO:0000313" key="1">
    <source>
        <dbReference type="EMBL" id="CAD9750396.1"/>
    </source>
</evidence>
<dbReference type="InterPro" id="IPR013078">
    <property type="entry name" value="His_Pase_superF_clade-1"/>
</dbReference>
<reference evidence="1" key="1">
    <citation type="submission" date="2021-01" db="EMBL/GenBank/DDBJ databases">
        <authorList>
            <person name="Corre E."/>
            <person name="Pelletier E."/>
            <person name="Niang G."/>
            <person name="Scheremetjew M."/>
            <person name="Finn R."/>
            <person name="Kale V."/>
            <person name="Holt S."/>
            <person name="Cochrane G."/>
            <person name="Meng A."/>
            <person name="Brown T."/>
            <person name="Cohen L."/>
        </authorList>
    </citation>
    <scope>NUCLEOTIDE SEQUENCE</scope>
    <source>
        <strain evidence="1">CCMP622</strain>
    </source>
</reference>
<proteinExistence type="predicted"/>
<dbReference type="EMBL" id="HBHP01005139">
    <property type="protein sequence ID" value="CAD9750396.1"/>
    <property type="molecule type" value="Transcribed_RNA"/>
</dbReference>
<dbReference type="PANTHER" id="PTHR48100">
    <property type="entry name" value="BROAD-SPECIFICITY PHOSPHATASE YOR283W-RELATED"/>
    <property type="match status" value="1"/>
</dbReference>
<dbReference type="Gene3D" id="3.40.50.1240">
    <property type="entry name" value="Phosphoglycerate mutase-like"/>
    <property type="match status" value="1"/>
</dbReference>
<dbReference type="SMART" id="SM00855">
    <property type="entry name" value="PGAM"/>
    <property type="match status" value="1"/>
</dbReference>
<dbReference type="GO" id="GO:0005737">
    <property type="term" value="C:cytoplasm"/>
    <property type="evidence" value="ECO:0007669"/>
    <property type="project" value="TreeGrafter"/>
</dbReference>
<dbReference type="AlphaFoldDB" id="A0A7S2X775"/>
<dbReference type="Pfam" id="PF00300">
    <property type="entry name" value="His_Phos_1"/>
    <property type="match status" value="1"/>
</dbReference>
<organism evidence="1">
    <name type="scientific">Lotharella oceanica</name>
    <dbReference type="NCBI Taxonomy" id="641309"/>
    <lineage>
        <taxon>Eukaryota</taxon>
        <taxon>Sar</taxon>
        <taxon>Rhizaria</taxon>
        <taxon>Cercozoa</taxon>
        <taxon>Chlorarachniophyceae</taxon>
        <taxon>Lotharella</taxon>
    </lineage>
</organism>
<dbReference type="GO" id="GO:0016791">
    <property type="term" value="F:phosphatase activity"/>
    <property type="evidence" value="ECO:0007669"/>
    <property type="project" value="TreeGrafter"/>
</dbReference>